<dbReference type="RefSeq" id="WP_134119361.1">
    <property type="nucleotide sequence ID" value="NZ_SODF01000001.1"/>
</dbReference>
<evidence type="ECO:0000313" key="2">
    <source>
        <dbReference type="Proteomes" id="UP000295447"/>
    </source>
</evidence>
<reference evidence="1 2" key="1">
    <citation type="submission" date="2019-03" db="EMBL/GenBank/DDBJ databases">
        <title>Genomic Encyclopedia of Type Strains, Phase III (KMG-III): the genomes of soil and plant-associated and newly described type strains.</title>
        <authorList>
            <person name="Whitman W."/>
        </authorList>
    </citation>
    <scope>NUCLEOTIDE SEQUENCE [LARGE SCALE GENOMIC DNA]</scope>
    <source>
        <strain evidence="1 2">VKM Ac-2570</strain>
    </source>
</reference>
<protein>
    <submittedName>
        <fullName evidence="1">Uncharacterized protein</fullName>
    </submittedName>
</protein>
<organism evidence="1 2">
    <name type="scientific">Kribbella kalugense</name>
    <dbReference type="NCBI Taxonomy" id="2512221"/>
    <lineage>
        <taxon>Bacteria</taxon>
        <taxon>Bacillati</taxon>
        <taxon>Actinomycetota</taxon>
        <taxon>Actinomycetes</taxon>
        <taxon>Propionibacteriales</taxon>
        <taxon>Kribbellaceae</taxon>
        <taxon>Kribbella</taxon>
    </lineage>
</organism>
<evidence type="ECO:0000313" key="1">
    <source>
        <dbReference type="EMBL" id="TDW24162.1"/>
    </source>
</evidence>
<comment type="caution">
    <text evidence="1">The sequence shown here is derived from an EMBL/GenBank/DDBJ whole genome shotgun (WGS) entry which is preliminary data.</text>
</comment>
<accession>A0A4R8A182</accession>
<proteinExistence type="predicted"/>
<dbReference type="Proteomes" id="UP000295447">
    <property type="component" value="Unassembled WGS sequence"/>
</dbReference>
<name>A0A4R8A182_9ACTN</name>
<gene>
    <name evidence="1" type="ORF">EV650_3028</name>
</gene>
<dbReference type="AlphaFoldDB" id="A0A4R8A182"/>
<sequence>MTPRDDLLKSFDLATDDPFIICWRDLDARAATDELERLDTWVDWLAGRYNLDHKVIPPCWSHHGALIEELSALRTLWEASYLEDAAPSSPLAFHRELDLALRRLREWTSRLGCSRTEHRPETPSETVVRGA</sequence>
<dbReference type="EMBL" id="SODF01000001">
    <property type="protein sequence ID" value="TDW24162.1"/>
    <property type="molecule type" value="Genomic_DNA"/>
</dbReference>
<dbReference type="OrthoDB" id="3535759at2"/>
<keyword evidence="2" id="KW-1185">Reference proteome</keyword>